<reference evidence="6" key="1">
    <citation type="submission" date="2017-11" db="EMBL/GenBank/DDBJ databases">
        <title>Phenotypic and genomic properties of facultatively anaerobic sulfur-reducing natronoarchaea from hypersaline soda lakes.</title>
        <authorList>
            <person name="Sorokin D.Y."/>
            <person name="Kublanov I.V."/>
            <person name="Roman P."/>
            <person name="Sinninghe Damste J.S."/>
            <person name="Golyshin P.N."/>
            <person name="Rojo D."/>
            <person name="Ciordia S."/>
            <person name="Mena M.D.C."/>
            <person name="Ferrer M."/>
            <person name="Messina E."/>
            <person name="Smedile F."/>
            <person name="La Spada G."/>
            <person name="La Cono V."/>
            <person name="Yakimov M.M."/>
        </authorList>
    </citation>
    <scope>NUCLEOTIDE SEQUENCE [LARGE SCALE GENOMIC DNA]</scope>
    <source>
        <strain evidence="6">AArc-Sl</strain>
    </source>
</reference>
<gene>
    <name evidence="5" type="ORF">AArcSl_0562</name>
</gene>
<dbReference type="RefSeq" id="WP_119814730.1">
    <property type="nucleotide sequence ID" value="NZ_CP025066.1"/>
</dbReference>
<evidence type="ECO:0000259" key="4">
    <source>
        <dbReference type="Pfam" id="PF24277"/>
    </source>
</evidence>
<proteinExistence type="predicted"/>
<name>A0A343TGJ0_9EURY</name>
<dbReference type="AlphaFoldDB" id="A0A343TGJ0"/>
<keyword evidence="6" id="KW-1185">Reference proteome</keyword>
<dbReference type="EMBL" id="CP025066">
    <property type="protein sequence ID" value="AUX08212.1"/>
    <property type="molecule type" value="Genomic_DNA"/>
</dbReference>
<dbReference type="Gene3D" id="1.10.10.10">
    <property type="entry name" value="Winged helix-like DNA-binding domain superfamily/Winged helix DNA-binding domain"/>
    <property type="match status" value="1"/>
</dbReference>
<dbReference type="KEGG" id="hdf:AArcSl_0562"/>
<dbReference type="InterPro" id="IPR013324">
    <property type="entry name" value="RNA_pol_sigma_r3/r4-like"/>
</dbReference>
<dbReference type="PANTHER" id="PTHR34236:SF1">
    <property type="entry name" value="DIMETHYL SULFOXIDE REDUCTASE TRANSCRIPTIONAL ACTIVATOR"/>
    <property type="match status" value="1"/>
</dbReference>
<evidence type="ECO:0000256" key="2">
    <source>
        <dbReference type="ARBA" id="ARBA00023163"/>
    </source>
</evidence>
<dbReference type="OrthoDB" id="168808at2157"/>
<dbReference type="InterPro" id="IPR036388">
    <property type="entry name" value="WH-like_DNA-bd_sf"/>
</dbReference>
<feature type="domain" description="HTH bat-type" evidence="3">
    <location>
        <begin position="150"/>
        <end position="202"/>
    </location>
</feature>
<dbReference type="Pfam" id="PF04967">
    <property type="entry name" value="HTH_10"/>
    <property type="match status" value="1"/>
</dbReference>
<dbReference type="PANTHER" id="PTHR34236">
    <property type="entry name" value="DIMETHYL SULFOXIDE REDUCTASE TRANSCRIPTIONAL ACTIVATOR"/>
    <property type="match status" value="1"/>
</dbReference>
<feature type="domain" description="DmsR-like N-terminal" evidence="4">
    <location>
        <begin position="1"/>
        <end position="133"/>
    </location>
</feature>
<accession>A0A343TGJ0</accession>
<keyword evidence="2" id="KW-0804">Transcription</keyword>
<evidence type="ECO:0000313" key="6">
    <source>
        <dbReference type="Proteomes" id="UP000263012"/>
    </source>
</evidence>
<keyword evidence="1" id="KW-0805">Transcription regulation</keyword>
<dbReference type="InterPro" id="IPR007050">
    <property type="entry name" value="HTH_bacterioopsin"/>
</dbReference>
<evidence type="ECO:0000259" key="3">
    <source>
        <dbReference type="Pfam" id="PF04967"/>
    </source>
</evidence>
<evidence type="ECO:0000313" key="5">
    <source>
        <dbReference type="EMBL" id="AUX08212.1"/>
    </source>
</evidence>
<dbReference type="SUPFAM" id="SSF88659">
    <property type="entry name" value="Sigma3 and sigma4 domains of RNA polymerase sigma factors"/>
    <property type="match status" value="1"/>
</dbReference>
<protein>
    <submittedName>
        <fullName evidence="5">Bacterio-opsin activator HTH domain-containing protein</fullName>
    </submittedName>
</protein>
<sequence>MTGLRAELAVTDPGNCPLASLSRDVSGTLENVNWTRSNGGPVTEEFSTDTELDNENSVPVFSEGHKQTYHIERDTDPCACELVEEAGHPLAKVDVRDGRLALTLNLPDADALRDVVATLSEVSDSVEVQYLVRDANEDASDPVIVDRGELTDRQREVLEVAYAEGYFEYPRRSSAGDVAEKLGISRSTFAEHLAAAQSRLFETIAGNGH</sequence>
<organism evidence="5 6">
    <name type="scientific">Halalkaliarchaeum desulfuricum</name>
    <dbReference type="NCBI Taxonomy" id="2055893"/>
    <lineage>
        <taxon>Archaea</taxon>
        <taxon>Methanobacteriati</taxon>
        <taxon>Methanobacteriota</taxon>
        <taxon>Stenosarchaea group</taxon>
        <taxon>Halobacteria</taxon>
        <taxon>Halobacteriales</taxon>
        <taxon>Haloferacaceae</taxon>
        <taxon>Halalkaliarchaeum</taxon>
    </lineage>
</organism>
<dbReference type="Pfam" id="PF24277">
    <property type="entry name" value="DmsR_N"/>
    <property type="match status" value="1"/>
</dbReference>
<dbReference type="InterPro" id="IPR056433">
    <property type="entry name" value="DmsR-like_N"/>
</dbReference>
<dbReference type="GeneID" id="37876899"/>
<dbReference type="Proteomes" id="UP000263012">
    <property type="component" value="Chromosome"/>
</dbReference>
<evidence type="ECO:0000256" key="1">
    <source>
        <dbReference type="ARBA" id="ARBA00023015"/>
    </source>
</evidence>